<name>A0ABV9Y6X0_9PSEU</name>
<evidence type="ECO:0000313" key="1">
    <source>
        <dbReference type="EMBL" id="MFC5057534.1"/>
    </source>
</evidence>
<accession>A0ABV9Y6X0</accession>
<reference evidence="2" key="1">
    <citation type="journal article" date="2019" name="Int. J. Syst. Evol. Microbiol.">
        <title>The Global Catalogue of Microorganisms (GCM) 10K type strain sequencing project: providing services to taxonomists for standard genome sequencing and annotation.</title>
        <authorList>
            <consortium name="The Broad Institute Genomics Platform"/>
            <consortium name="The Broad Institute Genome Sequencing Center for Infectious Disease"/>
            <person name="Wu L."/>
            <person name="Ma J."/>
        </authorList>
    </citation>
    <scope>NUCLEOTIDE SEQUENCE [LARGE SCALE GENOMIC DNA]</scope>
    <source>
        <strain evidence="2">KCTC 12848</strain>
    </source>
</reference>
<organism evidence="1 2">
    <name type="scientific">Saccharothrix xinjiangensis</name>
    <dbReference type="NCBI Taxonomy" id="204798"/>
    <lineage>
        <taxon>Bacteria</taxon>
        <taxon>Bacillati</taxon>
        <taxon>Actinomycetota</taxon>
        <taxon>Actinomycetes</taxon>
        <taxon>Pseudonocardiales</taxon>
        <taxon>Pseudonocardiaceae</taxon>
        <taxon>Saccharothrix</taxon>
    </lineage>
</organism>
<gene>
    <name evidence="1" type="ORF">ACFPFM_27790</name>
</gene>
<dbReference type="Proteomes" id="UP001595833">
    <property type="component" value="Unassembled WGS sequence"/>
</dbReference>
<protein>
    <submittedName>
        <fullName evidence="1">Uncharacterized protein</fullName>
    </submittedName>
</protein>
<proteinExistence type="predicted"/>
<comment type="caution">
    <text evidence="1">The sequence shown here is derived from an EMBL/GenBank/DDBJ whole genome shotgun (WGS) entry which is preliminary data.</text>
</comment>
<sequence>MEQAILEPAELDTLISDLEERIGEVRLVNPAEPMAFSEDQCSVLACSLIAFCDDDRSDAF</sequence>
<keyword evidence="2" id="KW-1185">Reference proteome</keyword>
<evidence type="ECO:0000313" key="2">
    <source>
        <dbReference type="Proteomes" id="UP001595833"/>
    </source>
</evidence>
<dbReference type="EMBL" id="JBHSJB010000027">
    <property type="protein sequence ID" value="MFC5057534.1"/>
    <property type="molecule type" value="Genomic_DNA"/>
</dbReference>
<dbReference type="RefSeq" id="WP_344036933.1">
    <property type="nucleotide sequence ID" value="NZ_BAAAKE010000006.1"/>
</dbReference>